<name>A0A9P7CW60_9AGAM</name>
<evidence type="ECO:0000256" key="1">
    <source>
        <dbReference type="SAM" id="MobiDB-lite"/>
    </source>
</evidence>
<feature type="region of interest" description="Disordered" evidence="1">
    <location>
        <begin position="278"/>
        <end position="342"/>
    </location>
</feature>
<feature type="compositionally biased region" description="Basic residues" evidence="1">
    <location>
        <begin position="169"/>
        <end position="184"/>
    </location>
</feature>
<dbReference type="OrthoDB" id="2692023at2759"/>
<organism evidence="2 3">
    <name type="scientific">Suillus placidus</name>
    <dbReference type="NCBI Taxonomy" id="48579"/>
    <lineage>
        <taxon>Eukaryota</taxon>
        <taxon>Fungi</taxon>
        <taxon>Dikarya</taxon>
        <taxon>Basidiomycota</taxon>
        <taxon>Agaricomycotina</taxon>
        <taxon>Agaricomycetes</taxon>
        <taxon>Agaricomycetidae</taxon>
        <taxon>Boletales</taxon>
        <taxon>Suillineae</taxon>
        <taxon>Suillaceae</taxon>
        <taxon>Suillus</taxon>
    </lineage>
</organism>
<reference evidence="2" key="1">
    <citation type="journal article" date="2020" name="New Phytol.">
        <title>Comparative genomics reveals dynamic genome evolution in host specialist ectomycorrhizal fungi.</title>
        <authorList>
            <person name="Lofgren L.A."/>
            <person name="Nguyen N.H."/>
            <person name="Vilgalys R."/>
            <person name="Ruytinx J."/>
            <person name="Liao H.L."/>
            <person name="Branco S."/>
            <person name="Kuo A."/>
            <person name="LaButti K."/>
            <person name="Lipzen A."/>
            <person name="Andreopoulos W."/>
            <person name="Pangilinan J."/>
            <person name="Riley R."/>
            <person name="Hundley H."/>
            <person name="Na H."/>
            <person name="Barry K."/>
            <person name="Grigoriev I.V."/>
            <person name="Stajich J.E."/>
            <person name="Kennedy P.G."/>
        </authorList>
    </citation>
    <scope>NUCLEOTIDE SEQUENCE</scope>
    <source>
        <strain evidence="2">DOB743</strain>
    </source>
</reference>
<accession>A0A9P7CW60</accession>
<keyword evidence="3" id="KW-1185">Reference proteome</keyword>
<gene>
    <name evidence="2" type="ORF">EV702DRAFT_1051190</name>
</gene>
<feature type="region of interest" description="Disordered" evidence="1">
    <location>
        <begin position="25"/>
        <end position="47"/>
    </location>
</feature>
<proteinExistence type="predicted"/>
<evidence type="ECO:0000313" key="3">
    <source>
        <dbReference type="Proteomes" id="UP000714275"/>
    </source>
</evidence>
<feature type="region of interest" description="Disordered" evidence="1">
    <location>
        <begin position="140"/>
        <end position="188"/>
    </location>
</feature>
<feature type="compositionally biased region" description="Basic and acidic residues" evidence="1">
    <location>
        <begin position="296"/>
        <end position="323"/>
    </location>
</feature>
<protein>
    <submittedName>
        <fullName evidence="2">Uncharacterized protein</fullName>
    </submittedName>
</protein>
<dbReference type="AlphaFoldDB" id="A0A9P7CW60"/>
<comment type="caution">
    <text evidence="2">The sequence shown here is derived from an EMBL/GenBank/DDBJ whole genome shotgun (WGS) entry which is preliminary data.</text>
</comment>
<sequence>MRFHFGLGVGHVYSHYRSTPAELQEVATDNETEDDEDEAEEDEDNVTSLSMCTSVLSGSTKLSVCDLQMVDFSDTEVFQIQQLLSSGPSEMNQPAGLSMLQQQLLSLTPEMQLALLTQPNLEIAASVDNLARRMEGLEKELSTLKRPRNDGEDGNDDGDVEPDDENRPRPHPTCRRATRKKQKKEPKYILNIPKGELSAKRLTTRSELQSCLKETIYNLTGLIASEIGEEQDQDVDEDDAAEPPKMAFNFQAANVVWKEQQSKFRSYKRKYIEKTNEEKAAKRRQFNTTNKRLRRQEHLAEDREKAVEEYKARNEKDPTDLLRPEYMSEQASEVDTDDEEKRKDRQKKLYQAAKLTECEFHAGIPVWEIIRPAWRADEVTKILEELDSIRDEQRKESKRKTALTRCVNLGNKSNSPPSLAIFPFMLDVRWHKEYQAANPGSGLVEMYENNPDGFGRLDAMIQPGGNQ</sequence>
<dbReference type="Proteomes" id="UP000714275">
    <property type="component" value="Unassembled WGS sequence"/>
</dbReference>
<dbReference type="EMBL" id="JABBWD010000116">
    <property type="protein sequence ID" value="KAG1764970.1"/>
    <property type="molecule type" value="Genomic_DNA"/>
</dbReference>
<feature type="compositionally biased region" description="Basic and acidic residues" evidence="1">
    <location>
        <begin position="140"/>
        <end position="151"/>
    </location>
</feature>
<feature type="compositionally biased region" description="Acidic residues" evidence="1">
    <location>
        <begin position="152"/>
        <end position="164"/>
    </location>
</feature>
<feature type="compositionally biased region" description="Basic residues" evidence="1">
    <location>
        <begin position="281"/>
        <end position="295"/>
    </location>
</feature>
<feature type="compositionally biased region" description="Acidic residues" evidence="1">
    <location>
        <begin position="28"/>
        <end position="45"/>
    </location>
</feature>
<evidence type="ECO:0000313" key="2">
    <source>
        <dbReference type="EMBL" id="KAG1764970.1"/>
    </source>
</evidence>